<keyword evidence="6" id="KW-0732">Signal</keyword>
<dbReference type="InterPro" id="IPR011765">
    <property type="entry name" value="Pept_M16_N"/>
</dbReference>
<keyword evidence="10" id="KW-1185">Reference proteome</keyword>
<dbReference type="EMBL" id="CP060202">
    <property type="protein sequence ID" value="QNH61309.1"/>
    <property type="molecule type" value="Genomic_DNA"/>
</dbReference>
<evidence type="ECO:0000256" key="1">
    <source>
        <dbReference type="ARBA" id="ARBA00007261"/>
    </source>
</evidence>
<dbReference type="KEGG" id="hsk:H4317_14220"/>
<evidence type="ECO:0000256" key="6">
    <source>
        <dbReference type="SAM" id="SignalP"/>
    </source>
</evidence>
<dbReference type="PANTHER" id="PTHR43690">
    <property type="entry name" value="NARDILYSIN"/>
    <property type="match status" value="1"/>
</dbReference>
<dbReference type="GO" id="GO:0046872">
    <property type="term" value="F:metal ion binding"/>
    <property type="evidence" value="ECO:0007669"/>
    <property type="project" value="InterPro"/>
</dbReference>
<dbReference type="Gene3D" id="3.30.830.10">
    <property type="entry name" value="Metalloenzyme, LuxS/M16 peptidase-like"/>
    <property type="match status" value="2"/>
</dbReference>
<comment type="similarity">
    <text evidence="1">Belongs to the peptidase M16 family.</text>
</comment>
<feature type="signal peptide" evidence="6">
    <location>
        <begin position="1"/>
        <end position="22"/>
    </location>
</feature>
<sequence>MKHSLQRLLLATCLLAPPLAQAQNPAGPSAPEAPAARPVAPAPAFPYPIQQKQLANGLNVVTVPFDSPGLASFFLVVRAGSRDEVEPGHTGFAHFFEHVMFRGTDKYSKEKYNDVLKSIGASANANTSLDRTVYHMTGNATMLEKMFEVEADRFQYLKYPEHEFKAEAGAVKGEYTKNSASLYTQLNEKVADAAFDKHTYEHTTMGFFKDVVDMPNQYQYSLTFFDRFYRPEYTTLLVVGDVKAEEVNKLADKYFASWKRGSYKPAIQPEPAQTAPRYVHIQNANFPPMVSLSYKGPAFSDQSKDLPALDVLTTMLFAENSPLYQQLVVKEQKVRFVGGSPNMTRDPYLTSIRASVVKAEDMPYVKEQITKALEDLKSKPIDAKRLADTKSALKYGFLMSLDAPDQIANSLAEFIWLTGNPESLNRYYALYDQVTPADIQAVAKKYFVPEGLTVGTIGPGATGGVQ</sequence>
<evidence type="ECO:0000259" key="8">
    <source>
        <dbReference type="Pfam" id="PF05193"/>
    </source>
</evidence>
<gene>
    <name evidence="9" type="ORF">H4317_14220</name>
</gene>
<evidence type="ECO:0000313" key="10">
    <source>
        <dbReference type="Proteomes" id="UP000515489"/>
    </source>
</evidence>
<reference evidence="9 10" key="1">
    <citation type="submission" date="2020-08" db="EMBL/GenBank/DDBJ databases">
        <title>Hymenobacter sp. S2-20-2 genome sequencing.</title>
        <authorList>
            <person name="Jin L."/>
        </authorList>
    </citation>
    <scope>NUCLEOTIDE SEQUENCE [LARGE SCALE GENOMIC DNA]</scope>
    <source>
        <strain evidence="9 10">S2-20-2</strain>
    </source>
</reference>
<dbReference type="RefSeq" id="WP_185887239.1">
    <property type="nucleotide sequence ID" value="NZ_CP060202.1"/>
</dbReference>
<proteinExistence type="inferred from homology"/>
<dbReference type="InterPro" id="IPR007863">
    <property type="entry name" value="Peptidase_M16_C"/>
</dbReference>
<dbReference type="SUPFAM" id="SSF63411">
    <property type="entry name" value="LuxS/MPP-like metallohydrolase"/>
    <property type="match status" value="2"/>
</dbReference>
<dbReference type="Pfam" id="PF05193">
    <property type="entry name" value="Peptidase_M16_C"/>
    <property type="match status" value="1"/>
</dbReference>
<keyword evidence="2" id="KW-0645">Protease</keyword>
<dbReference type="AlphaFoldDB" id="A0A7G7W4L6"/>
<feature type="domain" description="Peptidase M16 C-terminal" evidence="8">
    <location>
        <begin position="222"/>
        <end position="393"/>
    </location>
</feature>
<evidence type="ECO:0000256" key="4">
    <source>
        <dbReference type="ARBA" id="ARBA00022833"/>
    </source>
</evidence>
<evidence type="ECO:0000313" key="9">
    <source>
        <dbReference type="EMBL" id="QNH61309.1"/>
    </source>
</evidence>
<dbReference type="Pfam" id="PF00675">
    <property type="entry name" value="Peptidase_M16"/>
    <property type="match status" value="1"/>
</dbReference>
<dbReference type="InterPro" id="IPR011249">
    <property type="entry name" value="Metalloenz_LuxS/M16"/>
</dbReference>
<keyword evidence="3" id="KW-0378">Hydrolase</keyword>
<dbReference type="InterPro" id="IPR050626">
    <property type="entry name" value="Peptidase_M16"/>
</dbReference>
<keyword evidence="4" id="KW-0862">Zinc</keyword>
<name>A0A7G7W4L6_9BACT</name>
<protein>
    <submittedName>
        <fullName evidence="9">Insulinase family protein</fullName>
    </submittedName>
</protein>
<keyword evidence="5" id="KW-0482">Metalloprotease</keyword>
<evidence type="ECO:0000256" key="5">
    <source>
        <dbReference type="ARBA" id="ARBA00023049"/>
    </source>
</evidence>
<dbReference type="PANTHER" id="PTHR43690:SF17">
    <property type="entry name" value="PROTEIN YHJJ"/>
    <property type="match status" value="1"/>
</dbReference>
<evidence type="ECO:0000256" key="2">
    <source>
        <dbReference type="ARBA" id="ARBA00022670"/>
    </source>
</evidence>
<evidence type="ECO:0000259" key="7">
    <source>
        <dbReference type="Pfam" id="PF00675"/>
    </source>
</evidence>
<organism evidence="9 10">
    <name type="scientific">Hymenobacter sediminicola</name>
    <dbReference type="NCBI Taxonomy" id="2761579"/>
    <lineage>
        <taxon>Bacteria</taxon>
        <taxon>Pseudomonadati</taxon>
        <taxon>Bacteroidota</taxon>
        <taxon>Cytophagia</taxon>
        <taxon>Cytophagales</taxon>
        <taxon>Hymenobacteraceae</taxon>
        <taxon>Hymenobacter</taxon>
    </lineage>
</organism>
<dbReference type="GO" id="GO:0008237">
    <property type="term" value="F:metallopeptidase activity"/>
    <property type="evidence" value="ECO:0007669"/>
    <property type="project" value="UniProtKB-KW"/>
</dbReference>
<dbReference type="GO" id="GO:0006508">
    <property type="term" value="P:proteolysis"/>
    <property type="evidence" value="ECO:0007669"/>
    <property type="project" value="UniProtKB-KW"/>
</dbReference>
<dbReference type="Proteomes" id="UP000515489">
    <property type="component" value="Chromosome"/>
</dbReference>
<feature type="domain" description="Peptidase M16 N-terminal" evidence="7">
    <location>
        <begin position="72"/>
        <end position="205"/>
    </location>
</feature>
<evidence type="ECO:0000256" key="3">
    <source>
        <dbReference type="ARBA" id="ARBA00022801"/>
    </source>
</evidence>
<feature type="chain" id="PRO_5028828382" evidence="6">
    <location>
        <begin position="23"/>
        <end position="466"/>
    </location>
</feature>
<accession>A0A7G7W4L6</accession>